<proteinExistence type="inferred from homology"/>
<dbReference type="Gene3D" id="3.20.20.80">
    <property type="entry name" value="Glycosidases"/>
    <property type="match status" value="1"/>
</dbReference>
<dbReference type="GO" id="GO:0005975">
    <property type="term" value="P:carbohydrate metabolic process"/>
    <property type="evidence" value="ECO:0007669"/>
    <property type="project" value="InterPro"/>
</dbReference>
<evidence type="ECO:0000313" key="11">
    <source>
        <dbReference type="EMBL" id="QPK78623.1"/>
    </source>
</evidence>
<accession>A0A7T0KD88</accession>
<reference evidence="11 12" key="1">
    <citation type="submission" date="2020-11" db="EMBL/GenBank/DDBJ databases">
        <title>Corynebacterium sp. ZJ-599.</title>
        <authorList>
            <person name="Zhou J."/>
        </authorList>
    </citation>
    <scope>NUCLEOTIDE SEQUENCE [LARGE SCALE GENOMIC DNA]</scope>
    <source>
        <strain evidence="11 12">ZJ-599</strain>
    </source>
</reference>
<keyword evidence="5" id="KW-0328">Glycosyltransferase</keyword>
<dbReference type="EMBL" id="CP064954">
    <property type="protein sequence ID" value="QPK78623.1"/>
    <property type="molecule type" value="Genomic_DNA"/>
</dbReference>
<protein>
    <recommendedName>
        <fullName evidence="4">4-alpha-glucanotransferase</fullName>
        <ecNumber evidence="3">2.4.1.25</ecNumber>
    </recommendedName>
    <alternativeName>
        <fullName evidence="8">Amylomaltase</fullName>
    </alternativeName>
    <alternativeName>
        <fullName evidence="9">Disproportionating enzyme</fullName>
    </alternativeName>
</protein>
<dbReference type="Pfam" id="PF02446">
    <property type="entry name" value="Glyco_hydro_77"/>
    <property type="match status" value="1"/>
</dbReference>
<dbReference type="InterPro" id="IPR048458">
    <property type="entry name" value="MalQ_N"/>
</dbReference>
<evidence type="ECO:0000256" key="9">
    <source>
        <dbReference type="ARBA" id="ARBA00031501"/>
    </source>
</evidence>
<dbReference type="AlphaFoldDB" id="A0A7T0KD88"/>
<organism evidence="11 12">
    <name type="scientific">Corynebacterium lizhenjunii</name>
    <dbReference type="NCBI Taxonomy" id="2709394"/>
    <lineage>
        <taxon>Bacteria</taxon>
        <taxon>Bacillati</taxon>
        <taxon>Actinomycetota</taxon>
        <taxon>Actinomycetes</taxon>
        <taxon>Mycobacteriales</taxon>
        <taxon>Corynebacteriaceae</taxon>
        <taxon>Corynebacterium</taxon>
    </lineage>
</organism>
<evidence type="ECO:0000256" key="6">
    <source>
        <dbReference type="ARBA" id="ARBA00022679"/>
    </source>
</evidence>
<evidence type="ECO:0000256" key="7">
    <source>
        <dbReference type="ARBA" id="ARBA00023277"/>
    </source>
</evidence>
<evidence type="ECO:0000256" key="8">
    <source>
        <dbReference type="ARBA" id="ARBA00031423"/>
    </source>
</evidence>
<evidence type="ECO:0000256" key="1">
    <source>
        <dbReference type="ARBA" id="ARBA00000439"/>
    </source>
</evidence>
<evidence type="ECO:0000313" key="12">
    <source>
        <dbReference type="Proteomes" id="UP000594681"/>
    </source>
</evidence>
<dbReference type="KEGG" id="cliz:G7Y31_08685"/>
<evidence type="ECO:0000256" key="5">
    <source>
        <dbReference type="ARBA" id="ARBA00022676"/>
    </source>
</evidence>
<dbReference type="Proteomes" id="UP000594681">
    <property type="component" value="Chromosome"/>
</dbReference>
<comment type="catalytic activity">
    <reaction evidence="1">
        <text>Transfers a segment of a (1-&gt;4)-alpha-D-glucan to a new position in an acceptor, which may be glucose or a (1-&gt;4)-alpha-D-glucan.</text>
        <dbReference type="EC" id="2.4.1.25"/>
    </reaction>
</comment>
<dbReference type="GO" id="GO:0004134">
    <property type="term" value="F:4-alpha-glucanotransferase activity"/>
    <property type="evidence" value="ECO:0007669"/>
    <property type="project" value="UniProtKB-EC"/>
</dbReference>
<evidence type="ECO:0000256" key="2">
    <source>
        <dbReference type="ARBA" id="ARBA00005684"/>
    </source>
</evidence>
<dbReference type="EC" id="2.4.1.25" evidence="3"/>
<evidence type="ECO:0000256" key="3">
    <source>
        <dbReference type="ARBA" id="ARBA00012560"/>
    </source>
</evidence>
<dbReference type="PANTHER" id="PTHR32438:SF5">
    <property type="entry name" value="4-ALPHA-GLUCANOTRANSFERASE DPE1, CHLOROPLASTIC_AMYLOPLASTIC"/>
    <property type="match status" value="1"/>
</dbReference>
<evidence type="ECO:0000259" key="10">
    <source>
        <dbReference type="Pfam" id="PF21226"/>
    </source>
</evidence>
<name>A0A7T0KD88_9CORY</name>
<dbReference type="SUPFAM" id="SSF51445">
    <property type="entry name" value="(Trans)glycosidases"/>
    <property type="match status" value="1"/>
</dbReference>
<dbReference type="PANTHER" id="PTHR32438">
    <property type="entry name" value="4-ALPHA-GLUCANOTRANSFERASE DPE1, CHLOROPLASTIC/AMYLOPLASTIC"/>
    <property type="match status" value="1"/>
</dbReference>
<dbReference type="InterPro" id="IPR017853">
    <property type="entry name" value="GH"/>
</dbReference>
<sequence>MTNVDLISQLASRYGVATGYTSAGGEYMTTPMSSLLFTLNALGVPVSSQPSDEELTGLLYAEYLERSSTPLPACVVAQEGVAKEFAVHVHHGDPARLRIALEGGGEAFPVQGTNDAPPADVAGTLWGEATFALPTDLPLGYHTLHLDSPGTGTQSCPLIITPQRLSTTASLLEHPRSGVMAQLYSVRSRQSWGMGDFHDLGELAATTAQAGADFLLINPLHAAQAVPPVEDSPYLPTSRRYINPIYLCIEDIPELAQLSATDRATVTSLAASMRRRNRSADHIDRAEIYAAKLQALHLLFAVDFSPERAQAFGQYCAREGQALHDFARWCAEAAGAQSADALDYLTSFYQWLQFLCDEQLAAAQSQAKEAGMSIGLMTDLAVGIHPGGAESVSLADYLAPAASVGAPPDEYNQLGQDWSQPPWHPRRLAEAGYQPWRELIATVLRNAGGVRVDHILGLFRLFWIPRGRTPAAGAYVSYDWEALLGVLTLEAERAGAVLVGEDLGTLEPWVLDALASRGVLGTAVLWFEHAADHSQPLAQQDYRALALGSAGTHDLPPTLAYLAGEHITLRAALGLLARPAQEELAAERQWMDRVLALAAAGATEPEEQLVEIHRFIAGTPCALTCTNLVDLVGDRRAQNMPGTTHELYPNWCVPLTDAAGQPVLLEDLPGLRLWQKVAQASRR</sequence>
<gene>
    <name evidence="11" type="ORF">G7Y31_08685</name>
</gene>
<comment type="similarity">
    <text evidence="2">Belongs to the disproportionating enzyme family.</text>
</comment>
<keyword evidence="12" id="KW-1185">Reference proteome</keyword>
<dbReference type="InterPro" id="IPR003385">
    <property type="entry name" value="Glyco_hydro_77"/>
</dbReference>
<dbReference type="RefSeq" id="WP_196823555.1">
    <property type="nucleotide sequence ID" value="NZ_CP064954.1"/>
</dbReference>
<feature type="domain" description="MalQ N-terminal beta-sandwich" evidence="10">
    <location>
        <begin position="71"/>
        <end position="162"/>
    </location>
</feature>
<evidence type="ECO:0000256" key="4">
    <source>
        <dbReference type="ARBA" id="ARBA00020295"/>
    </source>
</evidence>
<dbReference type="Pfam" id="PF21226">
    <property type="entry name" value="MalQ_N"/>
    <property type="match status" value="1"/>
</dbReference>
<keyword evidence="6 11" id="KW-0808">Transferase</keyword>
<keyword evidence="7" id="KW-0119">Carbohydrate metabolism</keyword>